<evidence type="ECO:0000256" key="1">
    <source>
        <dbReference type="SAM" id="Phobius"/>
    </source>
</evidence>
<dbReference type="AlphaFoldDB" id="A0A1G5ALG8"/>
<keyword evidence="1" id="KW-0812">Transmembrane</keyword>
<evidence type="ECO:0000259" key="2">
    <source>
        <dbReference type="SMART" id="SM00900"/>
    </source>
</evidence>
<feature type="transmembrane region" description="Helical" evidence="1">
    <location>
        <begin position="187"/>
        <end position="203"/>
    </location>
</feature>
<proteinExistence type="predicted"/>
<keyword evidence="4" id="KW-1185">Reference proteome</keyword>
<accession>A0A1G5ALG8</accession>
<dbReference type="EMBL" id="FMUR01000003">
    <property type="protein sequence ID" value="SCX78717.1"/>
    <property type="molecule type" value="Genomic_DNA"/>
</dbReference>
<dbReference type="Proteomes" id="UP000183047">
    <property type="component" value="Unassembled WGS sequence"/>
</dbReference>
<feature type="transmembrane region" description="Helical" evidence="1">
    <location>
        <begin position="224"/>
        <end position="241"/>
    </location>
</feature>
<evidence type="ECO:0000313" key="3">
    <source>
        <dbReference type="EMBL" id="SCX78717.1"/>
    </source>
</evidence>
<gene>
    <name evidence="3" type="ORF">SAMN02910451_00345</name>
</gene>
<dbReference type="InterPro" id="IPR007329">
    <property type="entry name" value="FMN-bd"/>
</dbReference>
<keyword evidence="1" id="KW-1133">Transmembrane helix</keyword>
<sequence length="357" mass="39967">MIIFISLLTAILFVLLFEKPLQKNPIPFYVIFSILSLATIILQLQGITPGGFVGTYIFPMFTKAGLATSFFVLVMYAATFKNGSQPIKLLMSIRGPLSIIASILALGHVFSFSALLSPNASALYIFSVIMLCIMIPLFITSFIKIRKKMNPKAWKKLQRFAYIFYPMIYVHILLLYVKGALRGDSRSALNIFMYSIIFLWYFICRPLKAYSASHKDFNLDKFRYISLILVTFVSLIFYLYITTVSNPKNVSDDMSTSSESTESSANSLSVTDGVYSATSFGYTGDITVKIKVENGEVTDITLPDYEDESDYKHYSEELVDKIKQDPLADFDTVSGATFSTGAVKDAYNEALKQAGLK</sequence>
<evidence type="ECO:0000313" key="4">
    <source>
        <dbReference type="Proteomes" id="UP000183047"/>
    </source>
</evidence>
<keyword evidence="1" id="KW-0472">Membrane</keyword>
<dbReference type="SMART" id="SM00900">
    <property type="entry name" value="FMN_bind"/>
    <property type="match status" value="1"/>
</dbReference>
<feature type="transmembrane region" description="Helical" evidence="1">
    <location>
        <begin position="97"/>
        <end position="116"/>
    </location>
</feature>
<dbReference type="Pfam" id="PF04205">
    <property type="entry name" value="FMN_bind"/>
    <property type="match status" value="1"/>
</dbReference>
<name>A0A1G5ALG8_9FIRM</name>
<feature type="domain" description="FMN-binding" evidence="2">
    <location>
        <begin position="281"/>
        <end position="354"/>
    </location>
</feature>
<organism evidence="3 4">
    <name type="scientific">Butyrivibrio hungatei</name>
    <dbReference type="NCBI Taxonomy" id="185008"/>
    <lineage>
        <taxon>Bacteria</taxon>
        <taxon>Bacillati</taxon>
        <taxon>Bacillota</taxon>
        <taxon>Clostridia</taxon>
        <taxon>Lachnospirales</taxon>
        <taxon>Lachnospiraceae</taxon>
        <taxon>Butyrivibrio</taxon>
    </lineage>
</organism>
<feature type="transmembrane region" description="Helical" evidence="1">
    <location>
        <begin position="26"/>
        <end position="44"/>
    </location>
</feature>
<dbReference type="GO" id="GO:0016020">
    <property type="term" value="C:membrane"/>
    <property type="evidence" value="ECO:0007669"/>
    <property type="project" value="InterPro"/>
</dbReference>
<feature type="transmembrane region" description="Helical" evidence="1">
    <location>
        <begin position="56"/>
        <end position="76"/>
    </location>
</feature>
<reference evidence="4" key="1">
    <citation type="submission" date="2016-10" db="EMBL/GenBank/DDBJ databases">
        <authorList>
            <person name="Varghese N."/>
            <person name="Submissions S."/>
        </authorList>
    </citation>
    <scope>NUCLEOTIDE SEQUENCE [LARGE SCALE GENOMIC DNA]</scope>
    <source>
        <strain evidence="4">XBD2006</strain>
    </source>
</reference>
<feature type="transmembrane region" description="Helical" evidence="1">
    <location>
        <begin position="122"/>
        <end position="139"/>
    </location>
</feature>
<dbReference type="GO" id="GO:0010181">
    <property type="term" value="F:FMN binding"/>
    <property type="evidence" value="ECO:0007669"/>
    <property type="project" value="InterPro"/>
</dbReference>
<dbReference type="Gene3D" id="3.90.1010.20">
    <property type="match status" value="1"/>
</dbReference>
<dbReference type="OrthoDB" id="3174396at2"/>
<feature type="transmembrane region" description="Helical" evidence="1">
    <location>
        <begin position="160"/>
        <end position="181"/>
    </location>
</feature>
<protein>
    <submittedName>
        <fullName evidence="3">DMSO/TMAO reductase YedYZ, heme-binding membrane subunit</fullName>
    </submittedName>
</protein>